<feature type="domain" description="Amidohydrolase-related" evidence="2">
    <location>
        <begin position="74"/>
        <end position="425"/>
    </location>
</feature>
<name>A0ABV9C198_9GAMM</name>
<organism evidence="3 4">
    <name type="scientific">Dyella halodurans</name>
    <dbReference type="NCBI Taxonomy" id="1920171"/>
    <lineage>
        <taxon>Bacteria</taxon>
        <taxon>Pseudomonadati</taxon>
        <taxon>Pseudomonadota</taxon>
        <taxon>Gammaproteobacteria</taxon>
        <taxon>Lysobacterales</taxon>
        <taxon>Rhodanobacteraceae</taxon>
        <taxon>Dyella</taxon>
    </lineage>
</organism>
<dbReference type="EMBL" id="JBHSGA010000011">
    <property type="protein sequence ID" value="MFC4526264.1"/>
    <property type="molecule type" value="Genomic_DNA"/>
</dbReference>
<dbReference type="InterPro" id="IPR006680">
    <property type="entry name" value="Amidohydro-rel"/>
</dbReference>
<proteinExistence type="predicted"/>
<dbReference type="SUPFAM" id="SSF51556">
    <property type="entry name" value="Metallo-dependent hydrolases"/>
    <property type="match status" value="1"/>
</dbReference>
<dbReference type="SUPFAM" id="SSF51338">
    <property type="entry name" value="Composite domain of metallo-dependent hydrolases"/>
    <property type="match status" value="1"/>
</dbReference>
<accession>A0ABV9C198</accession>
<dbReference type="Pfam" id="PF01979">
    <property type="entry name" value="Amidohydro_1"/>
    <property type="match status" value="1"/>
</dbReference>
<reference evidence="4" key="1">
    <citation type="journal article" date="2019" name="Int. J. Syst. Evol. Microbiol.">
        <title>The Global Catalogue of Microorganisms (GCM) 10K type strain sequencing project: providing services to taxonomists for standard genome sequencing and annotation.</title>
        <authorList>
            <consortium name="The Broad Institute Genomics Platform"/>
            <consortium name="The Broad Institute Genome Sequencing Center for Infectious Disease"/>
            <person name="Wu L."/>
            <person name="Ma J."/>
        </authorList>
    </citation>
    <scope>NUCLEOTIDE SEQUENCE [LARGE SCALE GENOMIC DNA]</scope>
    <source>
        <strain evidence="4">CCM 4481</strain>
    </source>
</reference>
<evidence type="ECO:0000256" key="1">
    <source>
        <dbReference type="SAM" id="SignalP"/>
    </source>
</evidence>
<comment type="caution">
    <text evidence="3">The sequence shown here is derived from an EMBL/GenBank/DDBJ whole genome shotgun (WGS) entry which is preliminary data.</text>
</comment>
<dbReference type="Gene3D" id="3.20.20.140">
    <property type="entry name" value="Metal-dependent hydrolases"/>
    <property type="match status" value="1"/>
</dbReference>
<evidence type="ECO:0000313" key="4">
    <source>
        <dbReference type="Proteomes" id="UP001595961"/>
    </source>
</evidence>
<gene>
    <name evidence="3" type="ORF">ACFO5W_06395</name>
</gene>
<evidence type="ECO:0000259" key="2">
    <source>
        <dbReference type="Pfam" id="PF01979"/>
    </source>
</evidence>
<dbReference type="PANTHER" id="PTHR43135">
    <property type="entry name" value="ALPHA-D-RIBOSE 1-METHYLPHOSPHONATE 5-TRIPHOSPHATE DIPHOSPHATASE"/>
    <property type="match status" value="1"/>
</dbReference>
<keyword evidence="1" id="KW-0732">Signal</keyword>
<keyword evidence="4" id="KW-1185">Reference proteome</keyword>
<protein>
    <submittedName>
        <fullName evidence="3">Amidohydrolase family protein</fullName>
    </submittedName>
</protein>
<dbReference type="CDD" id="cd01299">
    <property type="entry name" value="Met_dep_hydrolase_A"/>
    <property type="match status" value="1"/>
</dbReference>
<dbReference type="InterPro" id="IPR011059">
    <property type="entry name" value="Metal-dep_hydrolase_composite"/>
</dbReference>
<dbReference type="InterPro" id="IPR057744">
    <property type="entry name" value="OTAase-like"/>
</dbReference>
<evidence type="ECO:0000313" key="3">
    <source>
        <dbReference type="EMBL" id="MFC4526264.1"/>
    </source>
</evidence>
<dbReference type="RefSeq" id="WP_266150914.1">
    <property type="nucleotide sequence ID" value="NZ_CP064028.1"/>
</dbReference>
<dbReference type="Gene3D" id="2.30.40.10">
    <property type="entry name" value="Urease, subunit C, domain 1"/>
    <property type="match status" value="1"/>
</dbReference>
<sequence>MRSLRLAIIGLLLGATAPAWANDVVIHAGHLIDGVNAAPRDNVSILVTNDRITAVQPGFVTPQGAEIIDLSHATVLPGLIDSHTHVTYRRGGFAERLTGNDMEDALHGTVAVRQLLLGGFTAIRNVGADGGTDLALKHAIERGDIVGPRMWVSLEYLGPSGGATDPADGIDSSWHNDHWGASVIDGPEEAIKQVREHKRRGADLIKILPSGAVGNPGDASDPRASMMTEAEIKAVVDTAHSLGMKVAAHAHGKGAIDMSLRLGVDSIEHGTYGDAESFKLYKEHGAYLVPTVLIPELVAQKARDLPPQGGLSPAEKAAKITGVIRKMFHDAYLAGVKIAFGTDVAGLLPFDGNAREFAVMVHEGMKPMDAIFAATRNSADLIGASDRIGSVQAGRYADIIAVSGNPLEDITELERVKFVMKGGQVYRDDLKVAPHCVACMR</sequence>
<dbReference type="PANTHER" id="PTHR43135:SF3">
    <property type="entry name" value="ALPHA-D-RIBOSE 1-METHYLPHOSPHONATE 5-TRIPHOSPHATE DIPHOSPHATASE"/>
    <property type="match status" value="1"/>
</dbReference>
<dbReference type="InterPro" id="IPR051781">
    <property type="entry name" value="Metallo-dep_Hydrolase"/>
</dbReference>
<feature type="signal peptide" evidence="1">
    <location>
        <begin position="1"/>
        <end position="21"/>
    </location>
</feature>
<dbReference type="InterPro" id="IPR032466">
    <property type="entry name" value="Metal_Hydrolase"/>
</dbReference>
<feature type="chain" id="PRO_5047067649" evidence="1">
    <location>
        <begin position="22"/>
        <end position="441"/>
    </location>
</feature>
<dbReference type="Proteomes" id="UP001595961">
    <property type="component" value="Unassembled WGS sequence"/>
</dbReference>